<keyword evidence="1" id="KW-0547">Nucleotide-binding</keyword>
<organism evidence="5 6">
    <name type="scientific">Rhodococcus opacus</name>
    <name type="common">Nocardia opaca</name>
    <dbReference type="NCBI Taxonomy" id="37919"/>
    <lineage>
        <taxon>Bacteria</taxon>
        <taxon>Bacillati</taxon>
        <taxon>Actinomycetota</taxon>
        <taxon>Actinomycetes</taxon>
        <taxon>Mycobacteriales</taxon>
        <taxon>Nocardiaceae</taxon>
        <taxon>Rhodococcus</taxon>
    </lineage>
</organism>
<dbReference type="InterPro" id="IPR042099">
    <property type="entry name" value="ANL_N_sf"/>
</dbReference>
<dbReference type="InterPro" id="IPR000873">
    <property type="entry name" value="AMP-dep_synth/lig_dom"/>
</dbReference>
<protein>
    <recommendedName>
        <fullName evidence="4">AMP-dependent synthetase/ligase domain-containing protein</fullName>
    </recommendedName>
</protein>
<evidence type="ECO:0000256" key="3">
    <source>
        <dbReference type="SAM" id="MobiDB-lite"/>
    </source>
</evidence>
<dbReference type="PANTHER" id="PTHR43272">
    <property type="entry name" value="LONG-CHAIN-FATTY-ACID--COA LIGASE"/>
    <property type="match status" value="1"/>
</dbReference>
<evidence type="ECO:0000313" key="6">
    <source>
        <dbReference type="Proteomes" id="UP000186108"/>
    </source>
</evidence>
<reference evidence="5 6" key="1">
    <citation type="submission" date="2014-07" db="EMBL/GenBank/DDBJ databases">
        <authorList>
            <person name="Zhang J.E."/>
            <person name="Yang H."/>
            <person name="Guo J."/>
            <person name="Deng Z."/>
            <person name="Luo H."/>
            <person name="Luo M."/>
            <person name="Zhao B."/>
        </authorList>
    </citation>
    <scope>NUCLEOTIDE SEQUENCE [LARGE SCALE GENOMIC DNA]</scope>
    <source>
        <strain evidence="5 6">1CP</strain>
    </source>
</reference>
<keyword evidence="2" id="KW-0067">ATP-binding</keyword>
<dbReference type="Gene3D" id="3.40.50.12780">
    <property type="entry name" value="N-terminal domain of ligase-like"/>
    <property type="match status" value="1"/>
</dbReference>
<accession>A0A1B1K8A6</accession>
<dbReference type="PROSITE" id="PS00455">
    <property type="entry name" value="AMP_BINDING"/>
    <property type="match status" value="1"/>
</dbReference>
<dbReference type="PANTHER" id="PTHR43272:SF33">
    <property type="entry name" value="AMP-BINDING DOMAIN-CONTAINING PROTEIN-RELATED"/>
    <property type="match status" value="1"/>
</dbReference>
<feature type="domain" description="AMP-dependent synthetase/ligase" evidence="4">
    <location>
        <begin position="45"/>
        <end position="465"/>
    </location>
</feature>
<name>A0A1B1K8A6_RHOOP</name>
<dbReference type="InterPro" id="IPR020845">
    <property type="entry name" value="AMP-binding_CS"/>
</dbReference>
<proteinExistence type="predicted"/>
<evidence type="ECO:0000313" key="5">
    <source>
        <dbReference type="EMBL" id="ANS28865.1"/>
    </source>
</evidence>
<dbReference type="Pfam" id="PF23562">
    <property type="entry name" value="AMP-binding_C_3"/>
    <property type="match status" value="1"/>
</dbReference>
<evidence type="ECO:0000256" key="2">
    <source>
        <dbReference type="ARBA" id="ARBA00022840"/>
    </source>
</evidence>
<sequence>MTVGTEMENMVSMSSPEGGRNGVPVLRSVSGFEAVDRTFAQMLCDRAEREPDTVAFCSWVDGDARPTSWSEYLEEVRETTLGLHDLGVAPGDRVAIMSSTRREWVVAALAILSVGGVPVGVYPTSSVPEVEYALESSGATAIFAEGTSDIGKVRAVAAGLPHLRATIGFDAEPADLPETVKTVHWDYLRAVGSARAVAEPELFTLLVEAGDIDQLAALFYTSGSTGAPKGVRHTHRTLQYSVLGFAMSYPEIGTTRHDLVGFLGLSHVAPALVGVFAPIMTRLVITYCTMDQRVEALIGVRPTAVLWPPRMHEKLASEMLQTLAESGRAFRLGYSIAMKVARKVSDLRWRGRQVPRYLEALYGLCMKCVFLPLRAKVGMDRIKVSWTASGSMTPDVAALWHMWGLDLRELFGTTETCGSVIAQWDRAFPAPGTIGKAMPDPRWVVRVSHEGELQVRSPCLFDGYWHNPEATASALEDGWYRTGDLVELSSDGEVTIIGRMKDVLKTSGGKSVSPQPIEVRLKASPLIDEAIVVGEGRKYLTVLLSVSDETQAMTPHERDAALSRWIDEVNSELARPLQLKKFRILPRALSAAAGELTAKATIRRSNILASFTDLVDDMYDVGEQDEIARQARFARTDRK</sequence>
<dbReference type="PATRIC" id="fig|37919.13.peg.4406"/>
<feature type="region of interest" description="Disordered" evidence="3">
    <location>
        <begin position="1"/>
        <end position="22"/>
    </location>
</feature>
<dbReference type="Proteomes" id="UP000186108">
    <property type="component" value="Chromosome"/>
</dbReference>
<dbReference type="GO" id="GO:0005524">
    <property type="term" value="F:ATP binding"/>
    <property type="evidence" value="ECO:0007669"/>
    <property type="project" value="UniProtKB-KW"/>
</dbReference>
<gene>
    <name evidence="5" type="ORF">R1CP_20935</name>
</gene>
<dbReference type="Pfam" id="PF00501">
    <property type="entry name" value="AMP-binding"/>
    <property type="match status" value="1"/>
</dbReference>
<dbReference type="RefSeq" id="WP_231137639.1">
    <property type="nucleotide sequence ID" value="NZ_CP009111.1"/>
</dbReference>
<evidence type="ECO:0000259" key="4">
    <source>
        <dbReference type="Pfam" id="PF00501"/>
    </source>
</evidence>
<evidence type="ECO:0000256" key="1">
    <source>
        <dbReference type="ARBA" id="ARBA00022741"/>
    </source>
</evidence>
<dbReference type="GO" id="GO:0004467">
    <property type="term" value="F:long-chain fatty acid-CoA ligase activity"/>
    <property type="evidence" value="ECO:0007669"/>
    <property type="project" value="TreeGrafter"/>
</dbReference>
<dbReference type="EMBL" id="CP009111">
    <property type="protein sequence ID" value="ANS28865.1"/>
    <property type="molecule type" value="Genomic_DNA"/>
</dbReference>
<dbReference type="GO" id="GO:0016020">
    <property type="term" value="C:membrane"/>
    <property type="evidence" value="ECO:0007669"/>
    <property type="project" value="TreeGrafter"/>
</dbReference>
<dbReference type="SUPFAM" id="SSF56801">
    <property type="entry name" value="Acetyl-CoA synthetase-like"/>
    <property type="match status" value="1"/>
</dbReference>
<dbReference type="AlphaFoldDB" id="A0A1B1K8A6"/>